<evidence type="ECO:0000256" key="1">
    <source>
        <dbReference type="ARBA" id="ARBA00023015"/>
    </source>
</evidence>
<protein>
    <submittedName>
        <fullName evidence="5">DeoR/GlpR family DNA-binding transcription regulator</fullName>
    </submittedName>
</protein>
<comment type="caution">
    <text evidence="5">The sequence shown here is derived from an EMBL/GenBank/DDBJ whole genome shotgun (WGS) entry which is preliminary data.</text>
</comment>
<dbReference type="Pfam" id="PF08220">
    <property type="entry name" value="HTH_DeoR"/>
    <property type="match status" value="1"/>
</dbReference>
<dbReference type="SUPFAM" id="SSF46785">
    <property type="entry name" value="Winged helix' DNA-binding domain"/>
    <property type="match status" value="1"/>
</dbReference>
<dbReference type="PROSITE" id="PS51000">
    <property type="entry name" value="HTH_DEOR_2"/>
    <property type="match status" value="1"/>
</dbReference>
<keyword evidence="3" id="KW-0804">Transcription</keyword>
<evidence type="ECO:0000259" key="4">
    <source>
        <dbReference type="PROSITE" id="PS51000"/>
    </source>
</evidence>
<evidence type="ECO:0000313" key="5">
    <source>
        <dbReference type="EMBL" id="MCP0886648.1"/>
    </source>
</evidence>
<dbReference type="GO" id="GO:0003677">
    <property type="term" value="F:DNA binding"/>
    <property type="evidence" value="ECO:0007669"/>
    <property type="project" value="UniProtKB-KW"/>
</dbReference>
<dbReference type="GO" id="GO:0003700">
    <property type="term" value="F:DNA-binding transcription factor activity"/>
    <property type="evidence" value="ECO:0007669"/>
    <property type="project" value="InterPro"/>
</dbReference>
<dbReference type="PANTHER" id="PTHR30363:SF51">
    <property type="entry name" value="HTH-TYPE TRANSCRIPTIONAL REPRESSOR GLCR"/>
    <property type="match status" value="1"/>
</dbReference>
<name>A0A9X2JL57_9LACO</name>
<dbReference type="Pfam" id="PF00455">
    <property type="entry name" value="DeoRC"/>
    <property type="match status" value="1"/>
</dbReference>
<dbReference type="AlphaFoldDB" id="A0A9X2JL57"/>
<evidence type="ECO:0000256" key="3">
    <source>
        <dbReference type="ARBA" id="ARBA00023163"/>
    </source>
</evidence>
<dbReference type="Gene3D" id="1.10.10.10">
    <property type="entry name" value="Winged helix-like DNA-binding domain superfamily/Winged helix DNA-binding domain"/>
    <property type="match status" value="1"/>
</dbReference>
<sequence length="250" mass="27774">MSQQHRLQEIKKLLVDNPELSTSFLKNYFNVSLDTVRRDILKLASTGQATKIYGGVAATNMSGVPEYLTRTHILSTTKINMAKLAAQTISTPGLYFVGTSTTLVQMGEFIKQNGVTIITNSIDNVVAFIQNRNLKIEIIGGAVDNSNRYTYSMTALTEIKNLSFKKIYIGASAVNKHGAFVINENDATLMRNVIKQSQEVILVSAKYKFGNTSSPYKICDCSQINTLITDSFLTRTEAHWFNSNLKILKV</sequence>
<evidence type="ECO:0000256" key="2">
    <source>
        <dbReference type="ARBA" id="ARBA00023125"/>
    </source>
</evidence>
<keyword evidence="6" id="KW-1185">Reference proteome</keyword>
<dbReference type="SUPFAM" id="SSF100950">
    <property type="entry name" value="NagB/RpiA/CoA transferase-like"/>
    <property type="match status" value="1"/>
</dbReference>
<dbReference type="InterPro" id="IPR036390">
    <property type="entry name" value="WH_DNA-bd_sf"/>
</dbReference>
<organism evidence="5 6">
    <name type="scientific">Ligilactobacillus ubinensis</name>
    <dbReference type="NCBI Taxonomy" id="2876789"/>
    <lineage>
        <taxon>Bacteria</taxon>
        <taxon>Bacillati</taxon>
        <taxon>Bacillota</taxon>
        <taxon>Bacilli</taxon>
        <taxon>Lactobacillales</taxon>
        <taxon>Lactobacillaceae</taxon>
        <taxon>Ligilactobacillus</taxon>
    </lineage>
</organism>
<dbReference type="InterPro" id="IPR014036">
    <property type="entry name" value="DeoR-like_C"/>
</dbReference>
<proteinExistence type="predicted"/>
<dbReference type="SMART" id="SM01134">
    <property type="entry name" value="DeoRC"/>
    <property type="match status" value="1"/>
</dbReference>
<evidence type="ECO:0000313" key="6">
    <source>
        <dbReference type="Proteomes" id="UP001139006"/>
    </source>
</evidence>
<dbReference type="Proteomes" id="UP001139006">
    <property type="component" value="Unassembled WGS sequence"/>
</dbReference>
<keyword evidence="1" id="KW-0805">Transcription regulation</keyword>
<dbReference type="InterPro" id="IPR037171">
    <property type="entry name" value="NagB/RpiA_transferase-like"/>
</dbReference>
<dbReference type="InterPro" id="IPR036388">
    <property type="entry name" value="WH-like_DNA-bd_sf"/>
</dbReference>
<dbReference type="InterPro" id="IPR018356">
    <property type="entry name" value="Tscrpt_reg_HTH_DeoR_CS"/>
</dbReference>
<dbReference type="RefSeq" id="WP_253359935.1">
    <property type="nucleotide sequence ID" value="NZ_JAIULA010000007.1"/>
</dbReference>
<keyword evidence="2 5" id="KW-0238">DNA-binding</keyword>
<dbReference type="PANTHER" id="PTHR30363">
    <property type="entry name" value="HTH-TYPE TRANSCRIPTIONAL REGULATOR SRLR-RELATED"/>
    <property type="match status" value="1"/>
</dbReference>
<dbReference type="InterPro" id="IPR001034">
    <property type="entry name" value="DeoR_HTH"/>
</dbReference>
<dbReference type="InterPro" id="IPR050313">
    <property type="entry name" value="Carb_Metab_HTH_regulators"/>
</dbReference>
<dbReference type="PROSITE" id="PS00894">
    <property type="entry name" value="HTH_DEOR_1"/>
    <property type="match status" value="1"/>
</dbReference>
<accession>A0A9X2JL57</accession>
<reference evidence="5 6" key="1">
    <citation type="journal article" date="2023" name="Int. J. Syst. Evol. Microbiol.">
        <title>Ligilactobacillus ubinensis sp. nov., a novel species isolated from the wild ferment of a durian fruit (Durio zibethinus).</title>
        <authorList>
            <person name="Heng Y.C."/>
            <person name="Menon N."/>
            <person name="Chen B."/>
            <person name="Loo B.Z.L."/>
            <person name="Wong G.W.J."/>
            <person name="Lim A.C.H."/>
            <person name="Silvaraju S."/>
            <person name="Kittelmann S."/>
        </authorList>
    </citation>
    <scope>NUCLEOTIDE SEQUENCE [LARGE SCALE GENOMIC DNA]</scope>
    <source>
        <strain evidence="5 6">WILCCON 0076</strain>
    </source>
</reference>
<dbReference type="EMBL" id="JAIULA010000007">
    <property type="protein sequence ID" value="MCP0886648.1"/>
    <property type="molecule type" value="Genomic_DNA"/>
</dbReference>
<dbReference type="SMART" id="SM00420">
    <property type="entry name" value="HTH_DEOR"/>
    <property type="match status" value="1"/>
</dbReference>
<feature type="domain" description="HTH deoR-type" evidence="4">
    <location>
        <begin position="3"/>
        <end position="58"/>
    </location>
</feature>
<gene>
    <name evidence="5" type="ORF">LB941_04770</name>
</gene>